<dbReference type="InterPro" id="IPR001478">
    <property type="entry name" value="PDZ"/>
</dbReference>
<reference evidence="2 3" key="1">
    <citation type="submission" date="2020-08" db="EMBL/GenBank/DDBJ databases">
        <title>Genome public.</title>
        <authorList>
            <person name="Liu C."/>
            <person name="Sun Q."/>
        </authorList>
    </citation>
    <scope>NUCLEOTIDE SEQUENCE [LARGE SCALE GENOMIC DNA]</scope>
    <source>
        <strain evidence="2 3">New-7</strain>
    </source>
</reference>
<dbReference type="EMBL" id="JACOOK010000003">
    <property type="protein sequence ID" value="MBC5616577.1"/>
    <property type="molecule type" value="Genomic_DNA"/>
</dbReference>
<dbReference type="InterPro" id="IPR021109">
    <property type="entry name" value="Peptidase_aspartic_dom_sf"/>
</dbReference>
<dbReference type="PROSITE" id="PS50106">
    <property type="entry name" value="PDZ"/>
    <property type="match status" value="1"/>
</dbReference>
<dbReference type="Proteomes" id="UP000636891">
    <property type="component" value="Unassembled WGS sequence"/>
</dbReference>
<feature type="domain" description="PDZ" evidence="1">
    <location>
        <begin position="356"/>
        <end position="385"/>
    </location>
</feature>
<evidence type="ECO:0000313" key="3">
    <source>
        <dbReference type="Proteomes" id="UP000636891"/>
    </source>
</evidence>
<dbReference type="InterPro" id="IPR036034">
    <property type="entry name" value="PDZ_sf"/>
</dbReference>
<evidence type="ECO:0000313" key="2">
    <source>
        <dbReference type="EMBL" id="MBC5616577.1"/>
    </source>
</evidence>
<protein>
    <recommendedName>
        <fullName evidence="1">PDZ domain-containing protein</fullName>
    </recommendedName>
</protein>
<organism evidence="2 3">
    <name type="scientific">Alistipes hominis</name>
    <dbReference type="NCBI Taxonomy" id="2763015"/>
    <lineage>
        <taxon>Bacteria</taxon>
        <taxon>Pseudomonadati</taxon>
        <taxon>Bacteroidota</taxon>
        <taxon>Bacteroidia</taxon>
        <taxon>Bacteroidales</taxon>
        <taxon>Rikenellaceae</taxon>
        <taxon>Alistipes</taxon>
    </lineage>
</organism>
<comment type="caution">
    <text evidence="2">The sequence shown here is derived from an EMBL/GenBank/DDBJ whole genome shotgun (WGS) entry which is preliminary data.</text>
</comment>
<dbReference type="SUPFAM" id="SSF50156">
    <property type="entry name" value="PDZ domain-like"/>
    <property type="match status" value="1"/>
</dbReference>
<sequence>MRNSLCLELLVSAAVLLLSGCEVGPRSRRTYFFEKEKRAIIIPVAFNDTITGRFLFDTGAINGYLILDSSFCATHPLPAWSDKPDHVYFSPHTGWATSESPSFRQAIHKKPTRAAISNVDLVYNYLHIRNQKYGSAEDLQGTVGFPDNDSTHVWELNFEHNYLEIHEAEKFRRPADCYWLPFVNERGSMNTVHIQFPLTVKSATGDTVTIDYPYLIDTGMAQDFVLLPSAKEIEFFRKREDAVLINRGHGGGYRSRYDVNAIAFDGFKIDSMRIYTDEFATQLSAYARGIIGLNFLKRFNVFFDFDSRQVGLQPIRNFSRIFNNFSGRFYFSVDTTLDGRRIVTMMPDYVKNNHYKEAGLQKGDEIVAINGFTLKDLSFDNAVKIKESLTRKLDIVRDGKPMKITVRLDEDDLKGE</sequence>
<keyword evidence="3" id="KW-1185">Reference proteome</keyword>
<proteinExistence type="predicted"/>
<dbReference type="RefSeq" id="WP_147387416.1">
    <property type="nucleotide sequence ID" value="NZ_JACOOK010000003.1"/>
</dbReference>
<evidence type="ECO:0000259" key="1">
    <source>
        <dbReference type="PROSITE" id="PS50106"/>
    </source>
</evidence>
<dbReference type="PROSITE" id="PS51257">
    <property type="entry name" value="PROKAR_LIPOPROTEIN"/>
    <property type="match status" value="1"/>
</dbReference>
<dbReference type="Gene3D" id="2.40.70.10">
    <property type="entry name" value="Acid Proteases"/>
    <property type="match status" value="1"/>
</dbReference>
<dbReference type="Gene3D" id="2.30.42.10">
    <property type="match status" value="1"/>
</dbReference>
<name>A0ABR7CLP0_9BACT</name>
<gene>
    <name evidence="2" type="ORF">H8S08_06035</name>
</gene>
<accession>A0ABR7CLP0</accession>